<dbReference type="Proteomes" id="UP000570166">
    <property type="component" value="Unassembled WGS sequence"/>
</dbReference>
<dbReference type="RefSeq" id="WP_160366207.1">
    <property type="nucleotide sequence ID" value="NZ_JACEIB010000023.1"/>
</dbReference>
<protein>
    <submittedName>
        <fullName evidence="1">Virulence factor</fullName>
    </submittedName>
</protein>
<evidence type="ECO:0000313" key="1">
    <source>
        <dbReference type="EMBL" id="MBA2935158.1"/>
    </source>
</evidence>
<dbReference type="Gene3D" id="3.30.70.240">
    <property type="match status" value="1"/>
</dbReference>
<organism evidence="1 2">
    <name type="scientific">Sphingomonas chungangi</name>
    <dbReference type="NCBI Taxonomy" id="2683589"/>
    <lineage>
        <taxon>Bacteria</taxon>
        <taxon>Pseudomonadati</taxon>
        <taxon>Pseudomonadota</taxon>
        <taxon>Alphaproteobacteria</taxon>
        <taxon>Sphingomonadales</taxon>
        <taxon>Sphingomonadaceae</taxon>
        <taxon>Sphingomonas</taxon>
    </lineage>
</organism>
<dbReference type="EMBL" id="JACEIB010000023">
    <property type="protein sequence ID" value="MBA2935158.1"/>
    <property type="molecule type" value="Genomic_DNA"/>
</dbReference>
<accession>A0A838LCE6</accession>
<dbReference type="SUPFAM" id="SSF143430">
    <property type="entry name" value="TTP0101/SSO1404-like"/>
    <property type="match status" value="1"/>
</dbReference>
<sequence length="98" mass="11412">MYAIAYDLNKEAAERHGAWHKIARVLESHGFHRQQGTVFYGNENTTAMTCAAAVLEVNDRYPWFWEVVRDMRMLRIDEEDDLLQIVPNRLRFDKAGAA</sequence>
<keyword evidence="2" id="KW-1185">Reference proteome</keyword>
<name>A0A838LCE6_9SPHN</name>
<dbReference type="AlphaFoldDB" id="A0A838LCE6"/>
<evidence type="ECO:0000313" key="2">
    <source>
        <dbReference type="Proteomes" id="UP000570166"/>
    </source>
</evidence>
<proteinExistence type="predicted"/>
<gene>
    <name evidence="1" type="ORF">HZF05_13795</name>
</gene>
<reference evidence="1 2" key="1">
    <citation type="submission" date="2020-07" db="EMBL/GenBank/DDBJ databases">
        <authorList>
            <person name="Sun Q."/>
        </authorList>
    </citation>
    <scope>NUCLEOTIDE SEQUENCE [LARGE SCALE GENOMIC DNA]</scope>
    <source>
        <strain evidence="1 2">CGMCC 1.13654</strain>
    </source>
</reference>
<comment type="caution">
    <text evidence="1">The sequence shown here is derived from an EMBL/GenBank/DDBJ whole genome shotgun (WGS) entry which is preliminary data.</text>
</comment>